<dbReference type="GO" id="GO:0009231">
    <property type="term" value="P:riboflavin biosynthetic process"/>
    <property type="evidence" value="ECO:0007669"/>
    <property type="project" value="InterPro"/>
</dbReference>
<dbReference type="AlphaFoldDB" id="A0A369UNM4"/>
<evidence type="ECO:0000256" key="12">
    <source>
        <dbReference type="ARBA" id="ARBA00023268"/>
    </source>
</evidence>
<dbReference type="Pfam" id="PF06574">
    <property type="entry name" value="FAD_syn"/>
    <property type="match status" value="1"/>
</dbReference>
<dbReference type="InterPro" id="IPR015864">
    <property type="entry name" value="FAD_synthase"/>
</dbReference>
<dbReference type="InterPro" id="IPR023468">
    <property type="entry name" value="Riboflavin_kinase"/>
</dbReference>
<dbReference type="RefSeq" id="WP_114847299.1">
    <property type="nucleotide sequence ID" value="NZ_JBHSPE010000005.1"/>
</dbReference>
<accession>A0A369UNM4</accession>
<evidence type="ECO:0000256" key="11">
    <source>
        <dbReference type="ARBA" id="ARBA00022840"/>
    </source>
</evidence>
<dbReference type="SMART" id="SM00904">
    <property type="entry name" value="Flavokinase"/>
    <property type="match status" value="1"/>
</dbReference>
<dbReference type="CDD" id="cd02064">
    <property type="entry name" value="FAD_synthetase_N"/>
    <property type="match status" value="1"/>
</dbReference>
<keyword evidence="12" id="KW-0511">Multifunctional enzyme</keyword>
<dbReference type="EMBL" id="QQAH01000023">
    <property type="protein sequence ID" value="RDD79919.1"/>
    <property type="molecule type" value="Genomic_DNA"/>
</dbReference>
<dbReference type="EC" id="2.7.1.26" evidence="15"/>
<sequence length="317" mass="34405">MMRLSRDVAGPCLAPGGSVVAIGAFDGLHRGHQALLAQVRERAQAIGCTPVVVSFEPLPRAYFSSEPVPRLSSVRDKLLGFAAAGMEHTLLLRFNAGLTAMPAEAFVQKVLCERLAAREVWVGGDFRFGHKRGGDVALLEQMGQTLGFTARTMPPVSLDGARVSATRVRMLLAAGEFTGAAPLLGRPFVMEGKVEYGNQLGRTLGYPTANIHLRERVSPVHGIFAVRVGLGECECSWPGVASLGVRPTVNEVSEPLLEVHLFDFDGDLYGQRMAVEFVAKLRDEQKFDGLDALTAQMHRDDRMARELLGMNPRLLDA</sequence>
<comment type="pathway">
    <text evidence="2 15">Cofactor biosynthesis; FAD biosynthesis; FAD from FMN: step 1/1.</text>
</comment>
<dbReference type="NCBIfam" id="NF004160">
    <property type="entry name" value="PRK05627.1-3"/>
    <property type="match status" value="1"/>
</dbReference>
<keyword evidence="4 15" id="KW-0285">Flavoprotein</keyword>
<evidence type="ECO:0000256" key="15">
    <source>
        <dbReference type="PIRNR" id="PIRNR004491"/>
    </source>
</evidence>
<comment type="similarity">
    <text evidence="15">Belongs to the ribF family.</text>
</comment>
<dbReference type="InterPro" id="IPR015865">
    <property type="entry name" value="Riboflavin_kinase_bac/euk"/>
</dbReference>
<dbReference type="GO" id="GO:0006747">
    <property type="term" value="P:FAD biosynthetic process"/>
    <property type="evidence" value="ECO:0007669"/>
    <property type="project" value="UniProtKB-UniRule"/>
</dbReference>
<evidence type="ECO:0000256" key="7">
    <source>
        <dbReference type="ARBA" id="ARBA00022695"/>
    </source>
</evidence>
<evidence type="ECO:0000256" key="8">
    <source>
        <dbReference type="ARBA" id="ARBA00022741"/>
    </source>
</evidence>
<evidence type="ECO:0000259" key="16">
    <source>
        <dbReference type="SMART" id="SM00904"/>
    </source>
</evidence>
<evidence type="ECO:0000256" key="4">
    <source>
        <dbReference type="ARBA" id="ARBA00022630"/>
    </source>
</evidence>
<dbReference type="InterPro" id="IPR014729">
    <property type="entry name" value="Rossmann-like_a/b/a_fold"/>
</dbReference>
<dbReference type="InterPro" id="IPR023465">
    <property type="entry name" value="Riboflavin_kinase_dom_sf"/>
</dbReference>
<comment type="pathway">
    <text evidence="3 15">Cofactor biosynthesis; FMN biosynthesis; FMN from riboflavin (ATP route): step 1/1.</text>
</comment>
<evidence type="ECO:0000256" key="9">
    <source>
        <dbReference type="ARBA" id="ARBA00022777"/>
    </source>
</evidence>
<keyword evidence="10 15" id="KW-0274">FAD</keyword>
<dbReference type="PANTHER" id="PTHR22749:SF6">
    <property type="entry name" value="RIBOFLAVIN KINASE"/>
    <property type="match status" value="1"/>
</dbReference>
<dbReference type="NCBIfam" id="NF004159">
    <property type="entry name" value="PRK05627.1-2"/>
    <property type="match status" value="1"/>
</dbReference>
<dbReference type="NCBIfam" id="TIGR00083">
    <property type="entry name" value="ribF"/>
    <property type="match status" value="1"/>
</dbReference>
<keyword evidence="9 15" id="KW-0418">Kinase</keyword>
<organism evidence="17 18">
    <name type="scientific">Dyella tabacisoli</name>
    <dbReference type="NCBI Taxonomy" id="2282381"/>
    <lineage>
        <taxon>Bacteria</taxon>
        <taxon>Pseudomonadati</taxon>
        <taxon>Pseudomonadota</taxon>
        <taxon>Gammaproteobacteria</taxon>
        <taxon>Lysobacterales</taxon>
        <taxon>Rhodanobacteraceae</taxon>
        <taxon>Dyella</taxon>
    </lineage>
</organism>
<reference evidence="17 18" key="1">
    <citation type="submission" date="2018-07" db="EMBL/GenBank/DDBJ databases">
        <title>Dyella tabacisoli L4-6T, whole genome shotgun sequence.</title>
        <authorList>
            <person name="Zhou X.-K."/>
            <person name="Li W.-J."/>
            <person name="Duan Y.-Q."/>
        </authorList>
    </citation>
    <scope>NUCLEOTIDE SEQUENCE [LARGE SCALE GENOMIC DNA]</scope>
    <source>
        <strain evidence="17 18">L4-6</strain>
    </source>
</reference>
<dbReference type="Pfam" id="PF01687">
    <property type="entry name" value="Flavokinase"/>
    <property type="match status" value="1"/>
</dbReference>
<evidence type="ECO:0000256" key="2">
    <source>
        <dbReference type="ARBA" id="ARBA00004726"/>
    </source>
</evidence>
<dbReference type="NCBIfam" id="NF004163">
    <property type="entry name" value="PRK05627.1-6"/>
    <property type="match status" value="1"/>
</dbReference>
<dbReference type="EC" id="2.7.7.2" evidence="15"/>
<evidence type="ECO:0000256" key="10">
    <source>
        <dbReference type="ARBA" id="ARBA00022827"/>
    </source>
</evidence>
<keyword evidence="5 15" id="KW-0288">FMN</keyword>
<dbReference type="UniPathway" id="UPA00277">
    <property type="reaction ID" value="UER00407"/>
</dbReference>
<keyword evidence="18" id="KW-1185">Reference proteome</keyword>
<dbReference type="GO" id="GO:0005524">
    <property type="term" value="F:ATP binding"/>
    <property type="evidence" value="ECO:0007669"/>
    <property type="project" value="UniProtKB-UniRule"/>
</dbReference>
<dbReference type="SUPFAM" id="SSF82114">
    <property type="entry name" value="Riboflavin kinase-like"/>
    <property type="match status" value="1"/>
</dbReference>
<feature type="domain" description="Riboflavin kinase" evidence="16">
    <location>
        <begin position="183"/>
        <end position="309"/>
    </location>
</feature>
<comment type="caution">
    <text evidence="17">The sequence shown here is derived from an EMBL/GenBank/DDBJ whole genome shotgun (WGS) entry which is preliminary data.</text>
</comment>
<dbReference type="InterPro" id="IPR002606">
    <property type="entry name" value="Riboflavin_kinase_bac"/>
</dbReference>
<dbReference type="OrthoDB" id="9803667at2"/>
<dbReference type="SUPFAM" id="SSF52374">
    <property type="entry name" value="Nucleotidylyl transferase"/>
    <property type="match status" value="1"/>
</dbReference>
<protein>
    <recommendedName>
        <fullName evidence="15">Riboflavin biosynthesis protein</fullName>
    </recommendedName>
    <domain>
        <recommendedName>
            <fullName evidence="15">Riboflavin kinase</fullName>
            <ecNumber evidence="15">2.7.1.26</ecNumber>
        </recommendedName>
        <alternativeName>
            <fullName evidence="15">Flavokinase</fullName>
        </alternativeName>
    </domain>
    <domain>
        <recommendedName>
            <fullName evidence="15">FMN adenylyltransferase</fullName>
            <ecNumber evidence="15">2.7.7.2</ecNumber>
        </recommendedName>
        <alternativeName>
            <fullName evidence="15">FAD pyrophosphorylase</fullName>
        </alternativeName>
        <alternativeName>
            <fullName evidence="15">FAD synthase</fullName>
        </alternativeName>
    </domain>
</protein>
<comment type="catalytic activity">
    <reaction evidence="13 15">
        <text>riboflavin + ATP = FMN + ADP + H(+)</text>
        <dbReference type="Rhea" id="RHEA:14357"/>
        <dbReference type="ChEBI" id="CHEBI:15378"/>
        <dbReference type="ChEBI" id="CHEBI:30616"/>
        <dbReference type="ChEBI" id="CHEBI:57986"/>
        <dbReference type="ChEBI" id="CHEBI:58210"/>
        <dbReference type="ChEBI" id="CHEBI:456216"/>
        <dbReference type="EC" id="2.7.1.26"/>
    </reaction>
</comment>
<dbReference type="GO" id="GO:0009398">
    <property type="term" value="P:FMN biosynthetic process"/>
    <property type="evidence" value="ECO:0007669"/>
    <property type="project" value="UniProtKB-UniRule"/>
</dbReference>
<keyword evidence="6 15" id="KW-0808">Transferase</keyword>
<evidence type="ECO:0000256" key="6">
    <source>
        <dbReference type="ARBA" id="ARBA00022679"/>
    </source>
</evidence>
<evidence type="ECO:0000256" key="1">
    <source>
        <dbReference type="ARBA" id="ARBA00002121"/>
    </source>
</evidence>
<dbReference type="Gene3D" id="2.40.30.30">
    <property type="entry name" value="Riboflavin kinase-like"/>
    <property type="match status" value="1"/>
</dbReference>
<proteinExistence type="inferred from homology"/>
<dbReference type="FunFam" id="3.40.50.620:FF:000021">
    <property type="entry name" value="Riboflavin biosynthesis protein"/>
    <property type="match status" value="1"/>
</dbReference>
<evidence type="ECO:0000313" key="18">
    <source>
        <dbReference type="Proteomes" id="UP000253782"/>
    </source>
</evidence>
<keyword evidence="7 15" id="KW-0548">Nucleotidyltransferase</keyword>
<evidence type="ECO:0000256" key="3">
    <source>
        <dbReference type="ARBA" id="ARBA00005201"/>
    </source>
</evidence>
<gene>
    <name evidence="17" type="ORF">DVJ77_19990</name>
</gene>
<evidence type="ECO:0000313" key="17">
    <source>
        <dbReference type="EMBL" id="RDD79919.1"/>
    </source>
</evidence>
<dbReference type="GO" id="GO:0008531">
    <property type="term" value="F:riboflavin kinase activity"/>
    <property type="evidence" value="ECO:0007669"/>
    <property type="project" value="UniProtKB-UniRule"/>
</dbReference>
<comment type="catalytic activity">
    <reaction evidence="14 15">
        <text>FMN + ATP + H(+) = FAD + diphosphate</text>
        <dbReference type="Rhea" id="RHEA:17237"/>
        <dbReference type="ChEBI" id="CHEBI:15378"/>
        <dbReference type="ChEBI" id="CHEBI:30616"/>
        <dbReference type="ChEBI" id="CHEBI:33019"/>
        <dbReference type="ChEBI" id="CHEBI:57692"/>
        <dbReference type="ChEBI" id="CHEBI:58210"/>
        <dbReference type="EC" id="2.7.7.2"/>
    </reaction>
</comment>
<keyword evidence="8 15" id="KW-0547">Nucleotide-binding</keyword>
<keyword evidence="11 15" id="KW-0067">ATP-binding</keyword>
<evidence type="ECO:0000256" key="14">
    <source>
        <dbReference type="ARBA" id="ARBA00049494"/>
    </source>
</evidence>
<evidence type="ECO:0000256" key="13">
    <source>
        <dbReference type="ARBA" id="ARBA00047880"/>
    </source>
</evidence>
<dbReference type="GO" id="GO:0003919">
    <property type="term" value="F:FMN adenylyltransferase activity"/>
    <property type="evidence" value="ECO:0007669"/>
    <property type="project" value="UniProtKB-UniRule"/>
</dbReference>
<evidence type="ECO:0000256" key="5">
    <source>
        <dbReference type="ARBA" id="ARBA00022643"/>
    </source>
</evidence>
<dbReference type="Proteomes" id="UP000253782">
    <property type="component" value="Unassembled WGS sequence"/>
</dbReference>
<dbReference type="UniPathway" id="UPA00276">
    <property type="reaction ID" value="UER00406"/>
</dbReference>
<dbReference type="PIRSF" id="PIRSF004491">
    <property type="entry name" value="FAD_Synth"/>
    <property type="match status" value="1"/>
</dbReference>
<name>A0A369UNM4_9GAMM</name>
<dbReference type="PANTHER" id="PTHR22749">
    <property type="entry name" value="RIBOFLAVIN KINASE/FMN ADENYLYLTRANSFERASE"/>
    <property type="match status" value="1"/>
</dbReference>
<dbReference type="Gene3D" id="3.40.50.620">
    <property type="entry name" value="HUPs"/>
    <property type="match status" value="1"/>
</dbReference>
<comment type="function">
    <text evidence="1">Catalyzes the phosphorylation of riboflavin to FMN followed by the adenylation of FMN to FAD.</text>
</comment>